<evidence type="ECO:0000259" key="2">
    <source>
        <dbReference type="Pfam" id="PF00112"/>
    </source>
</evidence>
<reference evidence="4" key="1">
    <citation type="submission" date="2016-11" db="UniProtKB">
        <authorList>
            <consortium name="WormBaseParasite"/>
        </authorList>
    </citation>
    <scope>IDENTIFICATION</scope>
</reference>
<name>A0A1I7WE26_HETBA</name>
<dbReference type="GO" id="GO:0006508">
    <property type="term" value="P:proteolysis"/>
    <property type="evidence" value="ECO:0007669"/>
    <property type="project" value="InterPro"/>
</dbReference>
<dbReference type="AlphaFoldDB" id="A0A1I7WE26"/>
<accession>A0A1I7WE26</accession>
<dbReference type="Proteomes" id="UP000095283">
    <property type="component" value="Unplaced"/>
</dbReference>
<dbReference type="SUPFAM" id="SSF54001">
    <property type="entry name" value="Cysteine proteinases"/>
    <property type="match status" value="1"/>
</dbReference>
<keyword evidence="3" id="KW-1185">Reference proteome</keyword>
<dbReference type="InterPro" id="IPR038765">
    <property type="entry name" value="Papain-like_cys_pep_sf"/>
</dbReference>
<organism evidence="3 4">
    <name type="scientific">Heterorhabditis bacteriophora</name>
    <name type="common">Entomopathogenic nematode worm</name>
    <dbReference type="NCBI Taxonomy" id="37862"/>
    <lineage>
        <taxon>Eukaryota</taxon>
        <taxon>Metazoa</taxon>
        <taxon>Ecdysozoa</taxon>
        <taxon>Nematoda</taxon>
        <taxon>Chromadorea</taxon>
        <taxon>Rhabditida</taxon>
        <taxon>Rhabditina</taxon>
        <taxon>Rhabditomorpha</taxon>
        <taxon>Strongyloidea</taxon>
        <taxon>Heterorhabditidae</taxon>
        <taxon>Heterorhabditis</taxon>
    </lineage>
</organism>
<proteinExistence type="inferred from homology"/>
<evidence type="ECO:0000256" key="1">
    <source>
        <dbReference type="ARBA" id="ARBA00008455"/>
    </source>
</evidence>
<dbReference type="PANTHER" id="PTHR12411">
    <property type="entry name" value="CYSTEINE PROTEASE FAMILY C1-RELATED"/>
    <property type="match status" value="1"/>
</dbReference>
<comment type="similarity">
    <text evidence="1">Belongs to the peptidase C1 family.</text>
</comment>
<feature type="domain" description="Peptidase C1A papain C-terminal" evidence="2">
    <location>
        <begin position="14"/>
        <end position="81"/>
    </location>
</feature>
<evidence type="ECO:0000313" key="4">
    <source>
        <dbReference type="WBParaSite" id="Hba_03154"/>
    </source>
</evidence>
<dbReference type="WBParaSite" id="Hba_03154">
    <property type="protein sequence ID" value="Hba_03154"/>
    <property type="gene ID" value="Hba_03154"/>
</dbReference>
<dbReference type="Gene3D" id="3.90.70.10">
    <property type="entry name" value="Cysteine proteinases"/>
    <property type="match status" value="1"/>
</dbReference>
<dbReference type="InterPro" id="IPR000668">
    <property type="entry name" value="Peptidase_C1A_C"/>
</dbReference>
<dbReference type="PROSITE" id="PS00639">
    <property type="entry name" value="THIOL_PROTEASE_HIS"/>
    <property type="match status" value="1"/>
</dbReference>
<evidence type="ECO:0000313" key="3">
    <source>
        <dbReference type="Proteomes" id="UP000095283"/>
    </source>
</evidence>
<sequence length="128" mass="14472">MLKDEYFEDAIQKGEFCKHGPVEAAYTVYEDFYKYKKGIYVHTAGDVLGGHAVKIVGWGVENKVPYWIVANSWSSDWGENGEHLKCWKIGIHELVYCIICLELDVEVVLIEKLVVFTFSAIVAGVPNV</sequence>
<dbReference type="InterPro" id="IPR013128">
    <property type="entry name" value="Peptidase_C1A"/>
</dbReference>
<dbReference type="Pfam" id="PF00112">
    <property type="entry name" value="Peptidase_C1"/>
    <property type="match status" value="1"/>
</dbReference>
<protein>
    <submittedName>
        <fullName evidence="4">Pept_C1 domain-containing protein</fullName>
    </submittedName>
</protein>
<dbReference type="GO" id="GO:0008234">
    <property type="term" value="F:cysteine-type peptidase activity"/>
    <property type="evidence" value="ECO:0007669"/>
    <property type="project" value="InterPro"/>
</dbReference>
<dbReference type="InterPro" id="IPR025660">
    <property type="entry name" value="Pept_his_AS"/>
</dbReference>